<feature type="compositionally biased region" description="Pro residues" evidence="1">
    <location>
        <begin position="172"/>
        <end position="181"/>
    </location>
</feature>
<name>A0A5J9TWE2_9POAL</name>
<keyword evidence="3" id="KW-1185">Reference proteome</keyword>
<feature type="region of interest" description="Disordered" evidence="1">
    <location>
        <begin position="171"/>
        <end position="205"/>
    </location>
</feature>
<feature type="non-terminal residue" evidence="2">
    <location>
        <position position="1"/>
    </location>
</feature>
<evidence type="ECO:0000256" key="1">
    <source>
        <dbReference type="SAM" id="MobiDB-lite"/>
    </source>
</evidence>
<dbReference type="Gramene" id="TVU15605">
    <property type="protein sequence ID" value="TVU15605"/>
    <property type="gene ID" value="EJB05_39135"/>
</dbReference>
<gene>
    <name evidence="2" type="ORF">EJB05_39135</name>
</gene>
<comment type="caution">
    <text evidence="2">The sequence shown here is derived from an EMBL/GenBank/DDBJ whole genome shotgun (WGS) entry which is preliminary data.</text>
</comment>
<proteinExistence type="predicted"/>
<reference evidence="2 3" key="1">
    <citation type="journal article" date="2019" name="Sci. Rep.">
        <title>A high-quality genome of Eragrostis curvula grass provides insights into Poaceae evolution and supports new strategies to enhance forage quality.</title>
        <authorList>
            <person name="Carballo J."/>
            <person name="Santos B.A.C.M."/>
            <person name="Zappacosta D."/>
            <person name="Garbus I."/>
            <person name="Selva J.P."/>
            <person name="Gallo C.A."/>
            <person name="Diaz A."/>
            <person name="Albertini E."/>
            <person name="Caccamo M."/>
            <person name="Echenique V."/>
        </authorList>
    </citation>
    <scope>NUCLEOTIDE SEQUENCE [LARGE SCALE GENOMIC DNA]</scope>
    <source>
        <strain evidence="3">cv. Victoria</strain>
        <tissue evidence="2">Leaf</tissue>
    </source>
</reference>
<dbReference type="AlphaFoldDB" id="A0A5J9TWE2"/>
<organism evidence="2 3">
    <name type="scientific">Eragrostis curvula</name>
    <name type="common">weeping love grass</name>
    <dbReference type="NCBI Taxonomy" id="38414"/>
    <lineage>
        <taxon>Eukaryota</taxon>
        <taxon>Viridiplantae</taxon>
        <taxon>Streptophyta</taxon>
        <taxon>Embryophyta</taxon>
        <taxon>Tracheophyta</taxon>
        <taxon>Spermatophyta</taxon>
        <taxon>Magnoliopsida</taxon>
        <taxon>Liliopsida</taxon>
        <taxon>Poales</taxon>
        <taxon>Poaceae</taxon>
        <taxon>PACMAD clade</taxon>
        <taxon>Chloridoideae</taxon>
        <taxon>Eragrostideae</taxon>
        <taxon>Eragrostidinae</taxon>
        <taxon>Eragrostis</taxon>
    </lineage>
</organism>
<evidence type="ECO:0000313" key="3">
    <source>
        <dbReference type="Proteomes" id="UP000324897"/>
    </source>
</evidence>
<dbReference type="Proteomes" id="UP000324897">
    <property type="component" value="Unassembled WGS sequence"/>
</dbReference>
<protein>
    <submittedName>
        <fullName evidence="2">Uncharacterized protein</fullName>
    </submittedName>
</protein>
<dbReference type="EMBL" id="RWGY01000031">
    <property type="protein sequence ID" value="TVU15605.1"/>
    <property type="molecule type" value="Genomic_DNA"/>
</dbReference>
<accession>A0A5J9TWE2</accession>
<sequence length="255" mass="27229">MAGAGIDPATPLTFSAKLDLALALMEDMFRRLDDQEARIAAVEAKRSPPPLPPTTTQPALPSAVEVEAPQPQAEIAMAEFSPSQPSSVVAQLSFGAMAVPTPKPVSTVGFVSVKGGDGDLPMDPIYPLKPPSNQMLQLPPYFPPSAKQPSPPSALLVSPPAQLPVSPDWFPYSPPQTPPPIHLSANRSRFPNQQPSPPSPVLNSQTPWPRFAATAFRMLLQRHHARGRAAPKEGWNVRGCRLGLMGRRSPLGLGS</sequence>
<evidence type="ECO:0000313" key="2">
    <source>
        <dbReference type="EMBL" id="TVU15605.1"/>
    </source>
</evidence>